<dbReference type="SUPFAM" id="SSF49367">
    <property type="entry name" value="Superoxide reductase-like"/>
    <property type="match status" value="1"/>
</dbReference>
<dbReference type="OrthoDB" id="200272at2759"/>
<evidence type="ECO:0000256" key="6">
    <source>
        <dbReference type="SAM" id="MobiDB-lite"/>
    </source>
</evidence>
<dbReference type="Proteomes" id="UP000007799">
    <property type="component" value="Unassembled WGS sequence"/>
</dbReference>
<keyword evidence="9" id="KW-1185">Reference proteome</keyword>
<feature type="domain" description="Desulfoferrodoxin ferrous iron-binding" evidence="7">
    <location>
        <begin position="31"/>
        <end position="119"/>
    </location>
</feature>
<reference evidence="8" key="1">
    <citation type="submission" date="2009-08" db="EMBL/GenBank/DDBJ databases">
        <title>Annotation of Salpingoeca rosetta.</title>
        <authorList>
            <consortium name="The Broad Institute Genome Sequencing Platform"/>
            <person name="Russ C."/>
            <person name="Cuomo C."/>
            <person name="Burger G."/>
            <person name="Gray M.W."/>
            <person name="Holland P.W.H."/>
            <person name="King N."/>
            <person name="Lang F.B.F."/>
            <person name="Roger A.J."/>
            <person name="Ruiz-Trillo I."/>
            <person name="Young S.K."/>
            <person name="Zeng Q."/>
            <person name="Gargeya S."/>
            <person name="Alvarado L."/>
            <person name="Berlin A."/>
            <person name="Chapman S.B."/>
            <person name="Chen Z."/>
            <person name="Freedman E."/>
            <person name="Gellesch M."/>
            <person name="Goldberg J."/>
            <person name="Griggs A."/>
            <person name="Gujja S."/>
            <person name="Heilman E."/>
            <person name="Heiman D."/>
            <person name="Howarth C."/>
            <person name="Mehta T."/>
            <person name="Neiman D."/>
            <person name="Pearson M."/>
            <person name="Roberts A."/>
            <person name="Saif S."/>
            <person name="Shea T."/>
            <person name="Shenoy N."/>
            <person name="Sisk P."/>
            <person name="Stolte C."/>
            <person name="Sykes S."/>
            <person name="White J."/>
            <person name="Yandava C."/>
            <person name="Haas B."/>
            <person name="Nusbaum C."/>
            <person name="Birren B."/>
        </authorList>
    </citation>
    <scope>NUCLEOTIDE SEQUENCE [LARGE SCALE GENOMIC DNA]</scope>
    <source>
        <strain evidence="8">ATCC 50818</strain>
    </source>
</reference>
<keyword evidence="3" id="KW-0479">Metal-binding</keyword>
<dbReference type="InterPro" id="IPR051233">
    <property type="entry name" value="Desulfoferrodoxin_SOR"/>
</dbReference>
<protein>
    <recommendedName>
        <fullName evidence="7">Desulfoferrodoxin ferrous iron-binding domain-containing protein</fullName>
    </recommendedName>
</protein>
<dbReference type="OMA" id="PHVMKKG"/>
<evidence type="ECO:0000313" key="9">
    <source>
        <dbReference type="Proteomes" id="UP000007799"/>
    </source>
</evidence>
<dbReference type="PANTHER" id="PTHR36541:SF1">
    <property type="entry name" value="SUPEROXIDE REDUCTASE-RELATED"/>
    <property type="match status" value="1"/>
</dbReference>
<dbReference type="GeneID" id="16077071"/>
<evidence type="ECO:0000256" key="5">
    <source>
        <dbReference type="ARBA" id="ARBA00023004"/>
    </source>
</evidence>
<dbReference type="AlphaFoldDB" id="F2U3V9"/>
<keyword evidence="4" id="KW-0249">Electron transport</keyword>
<sequence>MSDLPAEWVKRCKELVGGEVFTRDAPGKWEGKQGSHVPVTEKTDDGKTKVKVPHVMKKGESDAENHWIELVFVMDSEGEVAACAKFAPTDAEAVLAFEPQEGKSYTPYGLCNLHGLWKGDNF</sequence>
<dbReference type="Pfam" id="PF01880">
    <property type="entry name" value="Desulfoferrodox"/>
    <property type="match status" value="1"/>
</dbReference>
<dbReference type="Gene3D" id="2.60.40.730">
    <property type="entry name" value="SOR catalytic domain"/>
    <property type="match status" value="1"/>
</dbReference>
<dbReference type="KEGG" id="sre:PTSG_02971"/>
<name>F2U3V9_SALR5</name>
<evidence type="ECO:0000256" key="3">
    <source>
        <dbReference type="ARBA" id="ARBA00022723"/>
    </source>
</evidence>
<gene>
    <name evidence="8" type="ORF">PTSG_02971</name>
</gene>
<dbReference type="InterPro" id="IPR002742">
    <property type="entry name" value="Desulfoferrodoxin_Fe-bd_dom"/>
</dbReference>
<evidence type="ECO:0000256" key="4">
    <source>
        <dbReference type="ARBA" id="ARBA00022982"/>
    </source>
</evidence>
<feature type="region of interest" description="Disordered" evidence="6">
    <location>
        <begin position="26"/>
        <end position="49"/>
    </location>
</feature>
<keyword evidence="2" id="KW-0813">Transport</keyword>
<dbReference type="GO" id="GO:0005506">
    <property type="term" value="F:iron ion binding"/>
    <property type="evidence" value="ECO:0007669"/>
    <property type="project" value="InterPro"/>
</dbReference>
<dbReference type="InterPro" id="IPR036073">
    <property type="entry name" value="Desulfoferrodoxin_Fe-bd_dom_sf"/>
</dbReference>
<keyword evidence="5" id="KW-0408">Iron</keyword>
<evidence type="ECO:0000313" key="8">
    <source>
        <dbReference type="EMBL" id="EGD82303.1"/>
    </source>
</evidence>
<dbReference type="eggNOG" id="ENOG502SC2J">
    <property type="taxonomic scope" value="Eukaryota"/>
</dbReference>
<feature type="compositionally biased region" description="Basic and acidic residues" evidence="6">
    <location>
        <begin position="26"/>
        <end position="48"/>
    </location>
</feature>
<evidence type="ECO:0000259" key="7">
    <source>
        <dbReference type="Pfam" id="PF01880"/>
    </source>
</evidence>
<dbReference type="EMBL" id="GL832960">
    <property type="protein sequence ID" value="EGD82303.1"/>
    <property type="molecule type" value="Genomic_DNA"/>
</dbReference>
<evidence type="ECO:0000256" key="1">
    <source>
        <dbReference type="ARBA" id="ARBA00005941"/>
    </source>
</evidence>
<comment type="similarity">
    <text evidence="1">Belongs to the desulfoferrodoxin family.</text>
</comment>
<dbReference type="RefSeq" id="XP_004996486.1">
    <property type="nucleotide sequence ID" value="XM_004996429.1"/>
</dbReference>
<evidence type="ECO:0000256" key="2">
    <source>
        <dbReference type="ARBA" id="ARBA00022448"/>
    </source>
</evidence>
<dbReference type="PANTHER" id="PTHR36541">
    <property type="entry name" value="SUPEROXIDE REDUCTASE-RELATED"/>
    <property type="match status" value="1"/>
</dbReference>
<dbReference type="InParanoid" id="F2U3V9"/>
<dbReference type="GO" id="GO:0016491">
    <property type="term" value="F:oxidoreductase activity"/>
    <property type="evidence" value="ECO:0007669"/>
    <property type="project" value="InterPro"/>
</dbReference>
<accession>F2U3V9</accession>
<organism evidence="9">
    <name type="scientific">Salpingoeca rosetta (strain ATCC 50818 / BSB-021)</name>
    <dbReference type="NCBI Taxonomy" id="946362"/>
    <lineage>
        <taxon>Eukaryota</taxon>
        <taxon>Choanoflagellata</taxon>
        <taxon>Craspedida</taxon>
        <taxon>Salpingoecidae</taxon>
        <taxon>Salpingoeca</taxon>
    </lineage>
</organism>
<proteinExistence type="inferred from homology"/>